<proteinExistence type="predicted"/>
<gene>
    <name evidence="2" type="ORF">SAMN05878281_3029</name>
</gene>
<protein>
    <recommendedName>
        <fullName evidence="4">GLPGLI family protein</fullName>
    </recommendedName>
</protein>
<evidence type="ECO:0000256" key="1">
    <source>
        <dbReference type="SAM" id="SignalP"/>
    </source>
</evidence>
<keyword evidence="1" id="KW-0732">Signal</keyword>
<feature type="chain" id="PRO_5013065434" description="GLPGLI family protein" evidence="1">
    <location>
        <begin position="21"/>
        <end position="131"/>
    </location>
</feature>
<evidence type="ECO:0000313" key="2">
    <source>
        <dbReference type="EMBL" id="SHN01322.1"/>
    </source>
</evidence>
<dbReference type="Gene3D" id="3.30.420.270">
    <property type="match status" value="1"/>
</dbReference>
<name>A0A1M7NCA8_9FLAO</name>
<sequence length="131" mass="15170">MKFKITLLFFSLFVCISAVAQDAFEINVFVDADKNIYLEDKQVKSDKLSIEVKELVNNQPALKYDGVIFNIYGDEKLKHGFIMDINREMLAGYDSGKIITKKYLLNYTDVEMDSENWQQEIKSLNLKAIEN</sequence>
<organism evidence="2 3">
    <name type="scientific">Salegentibacter salegens</name>
    <dbReference type="NCBI Taxonomy" id="143223"/>
    <lineage>
        <taxon>Bacteria</taxon>
        <taxon>Pseudomonadati</taxon>
        <taxon>Bacteroidota</taxon>
        <taxon>Flavobacteriia</taxon>
        <taxon>Flavobacteriales</taxon>
        <taxon>Flavobacteriaceae</taxon>
        <taxon>Salegentibacter</taxon>
    </lineage>
</organism>
<dbReference type="EMBL" id="LT670848">
    <property type="protein sequence ID" value="SHN01322.1"/>
    <property type="molecule type" value="Genomic_DNA"/>
</dbReference>
<dbReference type="Proteomes" id="UP000190235">
    <property type="component" value="Chromosome I"/>
</dbReference>
<keyword evidence="3" id="KW-1185">Reference proteome</keyword>
<feature type="signal peptide" evidence="1">
    <location>
        <begin position="1"/>
        <end position="20"/>
    </location>
</feature>
<reference evidence="3" key="1">
    <citation type="submission" date="2016-11" db="EMBL/GenBank/DDBJ databases">
        <authorList>
            <person name="Varghese N."/>
            <person name="Submissions S."/>
        </authorList>
    </citation>
    <scope>NUCLEOTIDE SEQUENCE [LARGE SCALE GENOMIC DNA]</scope>
    <source>
        <strain evidence="3">ACAM 48</strain>
    </source>
</reference>
<dbReference type="OrthoDB" id="1453411at2"/>
<dbReference type="RefSeq" id="WP_079735984.1">
    <property type="nucleotide sequence ID" value="NZ_LT670848.1"/>
</dbReference>
<accession>A0A1M7NCA8</accession>
<dbReference type="AlphaFoldDB" id="A0A1M7NCA8"/>
<evidence type="ECO:0008006" key="4">
    <source>
        <dbReference type="Google" id="ProtNLM"/>
    </source>
</evidence>
<evidence type="ECO:0000313" key="3">
    <source>
        <dbReference type="Proteomes" id="UP000190235"/>
    </source>
</evidence>
<dbReference type="STRING" id="143223.SAMN05878281_3029"/>